<sequence length="102" mass="11266">MLLSRLEETSGACSDCAGSDRAMACARELGRLKARLDALAREEPLRSWHDRTARGPADHPLLQPDPPYWGFRDLTKEEAKAVDAEHLRRLHGGHLQPVATAA</sequence>
<organism evidence="1 2">
    <name type="scientific">Blastococcus brunescens</name>
    <dbReference type="NCBI Taxonomy" id="1564165"/>
    <lineage>
        <taxon>Bacteria</taxon>
        <taxon>Bacillati</taxon>
        <taxon>Actinomycetota</taxon>
        <taxon>Actinomycetes</taxon>
        <taxon>Geodermatophilales</taxon>
        <taxon>Geodermatophilaceae</taxon>
        <taxon>Blastococcus</taxon>
    </lineage>
</organism>
<protein>
    <submittedName>
        <fullName evidence="1">Uncharacterized protein</fullName>
    </submittedName>
</protein>
<name>A0ABZ1B5R7_9ACTN</name>
<accession>A0ABZ1B5R7</accession>
<proteinExistence type="predicted"/>
<gene>
    <name evidence="1" type="ORF">U6N30_04875</name>
</gene>
<evidence type="ECO:0000313" key="1">
    <source>
        <dbReference type="EMBL" id="WRL65041.1"/>
    </source>
</evidence>
<reference evidence="1 2" key="1">
    <citation type="submission" date="2023-12" db="EMBL/GenBank/DDBJ databases">
        <title>Blastococcus brunescens sp. nov., an actonobacterium isolated from sandstone collected in sahara desert.</title>
        <authorList>
            <person name="Gtari M."/>
            <person name="Ghodhbane F."/>
        </authorList>
    </citation>
    <scope>NUCLEOTIDE SEQUENCE [LARGE SCALE GENOMIC DNA]</scope>
    <source>
        <strain evidence="1 2">BMG 8361</strain>
    </source>
</reference>
<keyword evidence="2" id="KW-1185">Reference proteome</keyword>
<evidence type="ECO:0000313" key="2">
    <source>
        <dbReference type="Proteomes" id="UP001324287"/>
    </source>
</evidence>
<dbReference type="Proteomes" id="UP001324287">
    <property type="component" value="Chromosome"/>
</dbReference>
<dbReference type="RefSeq" id="WP_324276365.1">
    <property type="nucleotide sequence ID" value="NZ_CP141261.1"/>
</dbReference>
<dbReference type="EMBL" id="CP141261">
    <property type="protein sequence ID" value="WRL65041.1"/>
    <property type="molecule type" value="Genomic_DNA"/>
</dbReference>